<protein>
    <recommendedName>
        <fullName evidence="3">Acyl-protein thioesterase 1</fullName>
        <ecNumber evidence="2">3.1.2.22</ecNumber>
    </recommendedName>
    <alternativeName>
        <fullName evidence="8">Palmitoyl-protein hydrolase</fullName>
    </alternativeName>
</protein>
<proteinExistence type="inferred from homology"/>
<gene>
    <name evidence="11" type="ORF">DXG03_005567</name>
</gene>
<evidence type="ECO:0000256" key="5">
    <source>
        <dbReference type="ARBA" id="ARBA00022801"/>
    </source>
</evidence>
<evidence type="ECO:0000313" key="11">
    <source>
        <dbReference type="EMBL" id="KAG5641290.1"/>
    </source>
</evidence>
<keyword evidence="6" id="KW-0276">Fatty acid metabolism</keyword>
<evidence type="ECO:0000256" key="1">
    <source>
        <dbReference type="ARBA" id="ARBA00006499"/>
    </source>
</evidence>
<dbReference type="GO" id="GO:0008474">
    <property type="term" value="F:palmitoyl-(protein) hydrolase activity"/>
    <property type="evidence" value="ECO:0007669"/>
    <property type="project" value="UniProtKB-EC"/>
</dbReference>
<dbReference type="InterPro" id="IPR029058">
    <property type="entry name" value="AB_hydrolase_fold"/>
</dbReference>
<keyword evidence="12" id="KW-1185">Reference proteome</keyword>
<name>A0A9P7G5P5_9AGAR</name>
<comment type="similarity">
    <text evidence="1">Belongs to the AB hydrolase superfamily. AB hydrolase 2 family.</text>
</comment>
<dbReference type="EMBL" id="JABCKV010000343">
    <property type="protein sequence ID" value="KAG5641290.1"/>
    <property type="molecule type" value="Genomic_DNA"/>
</dbReference>
<evidence type="ECO:0000259" key="10">
    <source>
        <dbReference type="Pfam" id="PF02230"/>
    </source>
</evidence>
<accession>A0A9P7G5P5</accession>
<keyword evidence="4" id="KW-0719">Serine esterase</keyword>
<evidence type="ECO:0000256" key="7">
    <source>
        <dbReference type="ARBA" id="ARBA00029392"/>
    </source>
</evidence>
<dbReference type="SUPFAM" id="SSF53474">
    <property type="entry name" value="alpha/beta-Hydrolases"/>
    <property type="match status" value="1"/>
</dbReference>
<reference evidence="11" key="2">
    <citation type="submission" date="2021-10" db="EMBL/GenBank/DDBJ databases">
        <title>Phylogenomics reveals ancestral predisposition of the termite-cultivated fungus Termitomyces towards a domesticated lifestyle.</title>
        <authorList>
            <person name="Auxier B."/>
            <person name="Grum-Grzhimaylo A."/>
            <person name="Cardenas M.E."/>
            <person name="Lodge J.D."/>
            <person name="Laessoe T."/>
            <person name="Pedersen O."/>
            <person name="Smith M.E."/>
            <person name="Kuyper T.W."/>
            <person name="Franco-Molano E.A."/>
            <person name="Baroni T.J."/>
            <person name="Aanen D.K."/>
        </authorList>
    </citation>
    <scope>NUCLEOTIDE SEQUENCE</scope>
    <source>
        <strain evidence="11">AP01</strain>
        <tissue evidence="11">Mycelium</tissue>
    </source>
</reference>
<dbReference type="AlphaFoldDB" id="A0A9P7G5P5"/>
<evidence type="ECO:0000256" key="3">
    <source>
        <dbReference type="ARBA" id="ARBA00014923"/>
    </source>
</evidence>
<dbReference type="GO" id="GO:0006631">
    <property type="term" value="P:fatty acid metabolic process"/>
    <property type="evidence" value="ECO:0007669"/>
    <property type="project" value="UniProtKB-KW"/>
</dbReference>
<dbReference type="OrthoDB" id="2418081at2759"/>
<sequence length="402" mass="44767">MVGKEDLVLPNQFGGRPSSTNDALLTHLKDIQAAHNHGKVTAVLIFDISGYFDNVNHARLRRKGIPSRKPTRSKKPPKFTQLEKLAAETYRPAEGKGAPPDTHKKDVAKAHNAKIRDLQFDTSNLLVYSDGSMLEDEDDLDVKNIGWRVVGFHTGREVIVRRGGLGHTAEGLGDSGKGMQDVAKYLRSLGGVEHVKFIFPTAHRMVVTGALQAVMNSWIDAFSFDYENREEDRPGLDRAAELINDIISKEVTRYKIPSHRIIVGGISQGSSVSVFTGVTTKRPLGGIFVLAGYVPLRRIVKELATPDARNLPFFWGHGRIDPRLKIRFSVETAQTLSADLGIPFYESVERLKPDDFKEPGSSAGLRFVTYDDLGHWMDNTMMEDLNVWIRAILTKNPAEEQL</sequence>
<dbReference type="Proteomes" id="UP000775547">
    <property type="component" value="Unassembled WGS sequence"/>
</dbReference>
<dbReference type="GO" id="GO:0005737">
    <property type="term" value="C:cytoplasm"/>
    <property type="evidence" value="ECO:0007669"/>
    <property type="project" value="TreeGrafter"/>
</dbReference>
<evidence type="ECO:0000256" key="6">
    <source>
        <dbReference type="ARBA" id="ARBA00022832"/>
    </source>
</evidence>
<comment type="function">
    <text evidence="7">Hydrolyzes fatty acids from S-acylated cysteine residues in proteins with a strong preference for palmitoylated G-alpha proteins over other acyl substrates. Mediates the deacylation of G-alpha proteins such as GPA1 in vivo, but has weak or no activity toward palmitoylated Ras proteins. Has weak lysophospholipase activity in vitro; however such activity may not exist in vivo.</text>
</comment>
<comment type="catalytic activity">
    <reaction evidence="9">
        <text>S-hexadecanoyl-L-cysteinyl-[protein] + H2O = L-cysteinyl-[protein] + hexadecanoate + H(+)</text>
        <dbReference type="Rhea" id="RHEA:19233"/>
        <dbReference type="Rhea" id="RHEA-COMP:10131"/>
        <dbReference type="Rhea" id="RHEA-COMP:11032"/>
        <dbReference type="ChEBI" id="CHEBI:7896"/>
        <dbReference type="ChEBI" id="CHEBI:15377"/>
        <dbReference type="ChEBI" id="CHEBI:15378"/>
        <dbReference type="ChEBI" id="CHEBI:29950"/>
        <dbReference type="ChEBI" id="CHEBI:74151"/>
        <dbReference type="EC" id="3.1.2.22"/>
    </reaction>
</comment>
<dbReference type="Pfam" id="PF02230">
    <property type="entry name" value="Abhydrolase_2"/>
    <property type="match status" value="1"/>
</dbReference>
<evidence type="ECO:0000256" key="2">
    <source>
        <dbReference type="ARBA" id="ARBA00012423"/>
    </source>
</evidence>
<dbReference type="GO" id="GO:0052689">
    <property type="term" value="F:carboxylic ester hydrolase activity"/>
    <property type="evidence" value="ECO:0007669"/>
    <property type="project" value="UniProtKB-KW"/>
</dbReference>
<evidence type="ECO:0000256" key="9">
    <source>
        <dbReference type="ARBA" id="ARBA00047337"/>
    </source>
</evidence>
<evidence type="ECO:0000256" key="8">
    <source>
        <dbReference type="ARBA" id="ARBA00031195"/>
    </source>
</evidence>
<dbReference type="EC" id="3.1.2.22" evidence="2"/>
<keyword evidence="5" id="KW-0378">Hydrolase</keyword>
<dbReference type="InterPro" id="IPR003140">
    <property type="entry name" value="PLipase/COase/thioEstase"/>
</dbReference>
<dbReference type="PANTHER" id="PTHR10655:SF17">
    <property type="entry name" value="LYSOPHOSPHOLIPASE-LIKE PROTEIN 1"/>
    <property type="match status" value="1"/>
</dbReference>
<feature type="domain" description="Phospholipase/carboxylesterase/thioesterase" evidence="10">
    <location>
        <begin position="171"/>
        <end position="338"/>
    </location>
</feature>
<dbReference type="InterPro" id="IPR050565">
    <property type="entry name" value="LYPA1-2/EST-like"/>
</dbReference>
<dbReference type="Gene3D" id="3.40.50.1820">
    <property type="entry name" value="alpha/beta hydrolase"/>
    <property type="match status" value="1"/>
</dbReference>
<organism evidence="11 12">
    <name type="scientific">Asterophora parasitica</name>
    <dbReference type="NCBI Taxonomy" id="117018"/>
    <lineage>
        <taxon>Eukaryota</taxon>
        <taxon>Fungi</taxon>
        <taxon>Dikarya</taxon>
        <taxon>Basidiomycota</taxon>
        <taxon>Agaricomycotina</taxon>
        <taxon>Agaricomycetes</taxon>
        <taxon>Agaricomycetidae</taxon>
        <taxon>Agaricales</taxon>
        <taxon>Tricholomatineae</taxon>
        <taxon>Lyophyllaceae</taxon>
        <taxon>Asterophora</taxon>
    </lineage>
</organism>
<comment type="caution">
    <text evidence="11">The sequence shown here is derived from an EMBL/GenBank/DDBJ whole genome shotgun (WGS) entry which is preliminary data.</text>
</comment>
<keyword evidence="6" id="KW-0443">Lipid metabolism</keyword>
<dbReference type="PANTHER" id="PTHR10655">
    <property type="entry name" value="LYSOPHOSPHOLIPASE-RELATED"/>
    <property type="match status" value="1"/>
</dbReference>
<reference evidence="11" key="1">
    <citation type="submission" date="2020-07" db="EMBL/GenBank/DDBJ databases">
        <authorList>
            <person name="Nieuwenhuis M."/>
            <person name="Van De Peppel L.J.J."/>
        </authorList>
    </citation>
    <scope>NUCLEOTIDE SEQUENCE</scope>
    <source>
        <strain evidence="11">AP01</strain>
        <tissue evidence="11">Mycelium</tissue>
    </source>
</reference>
<evidence type="ECO:0000256" key="4">
    <source>
        <dbReference type="ARBA" id="ARBA00022487"/>
    </source>
</evidence>
<evidence type="ECO:0000313" key="12">
    <source>
        <dbReference type="Proteomes" id="UP000775547"/>
    </source>
</evidence>